<dbReference type="EMBL" id="OZ021736">
    <property type="protein sequence ID" value="CAK9314691.1"/>
    <property type="molecule type" value="Genomic_DNA"/>
</dbReference>
<evidence type="ECO:0000313" key="3">
    <source>
        <dbReference type="Proteomes" id="UP001642487"/>
    </source>
</evidence>
<feature type="transmembrane region" description="Helical" evidence="1">
    <location>
        <begin position="12"/>
        <end position="40"/>
    </location>
</feature>
<dbReference type="Proteomes" id="UP001642487">
    <property type="component" value="Chromosome 2"/>
</dbReference>
<keyword evidence="1" id="KW-1133">Transmembrane helix</keyword>
<sequence>MDDRFGFTRRCRFLGVIGILCVKIEVGGRFALGLLGFGLMEDWGRFMEKWASALVIR</sequence>
<gene>
    <name evidence="2" type="ORF">CITCOLO1_LOCUS6455</name>
</gene>
<keyword evidence="3" id="KW-1185">Reference proteome</keyword>
<name>A0ABP0Y6C4_9ROSI</name>
<keyword evidence="1" id="KW-0472">Membrane</keyword>
<protein>
    <submittedName>
        <fullName evidence="2">Uncharacterized protein</fullName>
    </submittedName>
</protein>
<proteinExistence type="predicted"/>
<reference evidence="2 3" key="1">
    <citation type="submission" date="2024-03" db="EMBL/GenBank/DDBJ databases">
        <authorList>
            <person name="Gkanogiannis A."/>
            <person name="Becerra Lopez-Lavalle L."/>
        </authorList>
    </citation>
    <scope>NUCLEOTIDE SEQUENCE [LARGE SCALE GENOMIC DNA]</scope>
</reference>
<evidence type="ECO:0000313" key="2">
    <source>
        <dbReference type="EMBL" id="CAK9314691.1"/>
    </source>
</evidence>
<keyword evidence="1" id="KW-0812">Transmembrane</keyword>
<accession>A0ABP0Y6C4</accession>
<organism evidence="2 3">
    <name type="scientific">Citrullus colocynthis</name>
    <name type="common">colocynth</name>
    <dbReference type="NCBI Taxonomy" id="252529"/>
    <lineage>
        <taxon>Eukaryota</taxon>
        <taxon>Viridiplantae</taxon>
        <taxon>Streptophyta</taxon>
        <taxon>Embryophyta</taxon>
        <taxon>Tracheophyta</taxon>
        <taxon>Spermatophyta</taxon>
        <taxon>Magnoliopsida</taxon>
        <taxon>eudicotyledons</taxon>
        <taxon>Gunneridae</taxon>
        <taxon>Pentapetalae</taxon>
        <taxon>rosids</taxon>
        <taxon>fabids</taxon>
        <taxon>Cucurbitales</taxon>
        <taxon>Cucurbitaceae</taxon>
        <taxon>Benincaseae</taxon>
        <taxon>Citrullus</taxon>
    </lineage>
</organism>
<evidence type="ECO:0000256" key="1">
    <source>
        <dbReference type="SAM" id="Phobius"/>
    </source>
</evidence>